<evidence type="ECO:0000256" key="1">
    <source>
        <dbReference type="ARBA" id="ARBA00004651"/>
    </source>
</evidence>
<comment type="caution">
    <text evidence="9">The sequence shown here is derived from an EMBL/GenBank/DDBJ whole genome shotgun (WGS) entry which is preliminary data.</text>
</comment>
<evidence type="ECO:0000256" key="7">
    <source>
        <dbReference type="SAM" id="Phobius"/>
    </source>
</evidence>
<evidence type="ECO:0000313" key="9">
    <source>
        <dbReference type="EMBL" id="OGZ21396.1"/>
    </source>
</evidence>
<keyword evidence="2" id="KW-0813">Transport</keyword>
<sequence length="439" mass="47943">MTDMKERENYIIDQSPELSVGERLGWARKFSGAFPALQSRNYRFYFAGQFISLVGMWLQIVAQGWLIWELTNSALALGIISAIGSLPVLLFSLVGGVIVDRFPKKRILMLTQISSMILALTLGILTLAHLISIWQIAILAFLLGVVNAVDAPARQSFVIEMINKKTHLTSAIALNSGIFNGARVIGPSIAGFLIAVAGVGWAFIFNGLSYIAVISAFLFMRIKETVDQARPHPILAIKEGVSYATKHPLIKVLLIFTGVASVFGWSYATIMPLVAETIFHQGAVGLSYLYTAAGAGALLGVVVVSTMSHKMNPLLFISGGNAVFTAGIMAFTFTVNFPLALVFIFIASLGLLSQFSMMNITIQKAVLQKYRGRVMSLHTLMFLGLSPLGSFQIGFFAEHFGPGFAIRLGALISFLAALIIFKNRKKIERTYNAYRENNK</sequence>
<feature type="transmembrane region" description="Helical" evidence="7">
    <location>
        <begin position="172"/>
        <end position="195"/>
    </location>
</feature>
<dbReference type="Proteomes" id="UP000178703">
    <property type="component" value="Unassembled WGS sequence"/>
</dbReference>
<protein>
    <submittedName>
        <fullName evidence="9">MFS transporter</fullName>
    </submittedName>
</protein>
<feature type="transmembrane region" description="Helical" evidence="7">
    <location>
        <begin position="287"/>
        <end position="307"/>
    </location>
</feature>
<dbReference type="PROSITE" id="PS50850">
    <property type="entry name" value="MFS"/>
    <property type="match status" value="1"/>
</dbReference>
<evidence type="ECO:0000256" key="2">
    <source>
        <dbReference type="ARBA" id="ARBA00022448"/>
    </source>
</evidence>
<proteinExistence type="predicted"/>
<feature type="transmembrane region" description="Helical" evidence="7">
    <location>
        <begin position="44"/>
        <end position="68"/>
    </location>
</feature>
<keyword evidence="4 7" id="KW-0812">Transmembrane</keyword>
<dbReference type="Pfam" id="PF05977">
    <property type="entry name" value="MFS_3"/>
    <property type="match status" value="1"/>
</dbReference>
<feature type="transmembrane region" description="Helical" evidence="7">
    <location>
        <begin position="314"/>
        <end position="333"/>
    </location>
</feature>
<feature type="transmembrane region" description="Helical" evidence="7">
    <location>
        <begin position="403"/>
        <end position="421"/>
    </location>
</feature>
<evidence type="ECO:0000313" key="10">
    <source>
        <dbReference type="Proteomes" id="UP000178703"/>
    </source>
</evidence>
<dbReference type="STRING" id="1801668.A3D46_02665"/>
<name>A0A1G2E6B9_9BACT</name>
<dbReference type="InterPro" id="IPR010290">
    <property type="entry name" value="TM_effector"/>
</dbReference>
<reference evidence="9 10" key="1">
    <citation type="journal article" date="2016" name="Nat. Commun.">
        <title>Thousands of microbial genomes shed light on interconnected biogeochemical processes in an aquifer system.</title>
        <authorList>
            <person name="Anantharaman K."/>
            <person name="Brown C.T."/>
            <person name="Hug L.A."/>
            <person name="Sharon I."/>
            <person name="Castelle C.J."/>
            <person name="Probst A.J."/>
            <person name="Thomas B.C."/>
            <person name="Singh A."/>
            <person name="Wilkins M.J."/>
            <person name="Karaoz U."/>
            <person name="Brodie E.L."/>
            <person name="Williams K.H."/>
            <person name="Hubbard S.S."/>
            <person name="Banfield J.F."/>
        </authorList>
    </citation>
    <scope>NUCLEOTIDE SEQUENCE [LARGE SCALE GENOMIC DNA]</scope>
</reference>
<dbReference type="SUPFAM" id="SSF103473">
    <property type="entry name" value="MFS general substrate transporter"/>
    <property type="match status" value="1"/>
</dbReference>
<dbReference type="EMBL" id="MHMD01000024">
    <property type="protein sequence ID" value="OGZ21396.1"/>
    <property type="molecule type" value="Genomic_DNA"/>
</dbReference>
<dbReference type="CDD" id="cd06173">
    <property type="entry name" value="MFS_MefA_like"/>
    <property type="match status" value="1"/>
</dbReference>
<dbReference type="InterPro" id="IPR036259">
    <property type="entry name" value="MFS_trans_sf"/>
</dbReference>
<organism evidence="9 10">
    <name type="scientific">Candidatus Nealsonbacteria bacterium RIFCSPHIGHO2_02_FULL_43_13</name>
    <dbReference type="NCBI Taxonomy" id="1801668"/>
    <lineage>
        <taxon>Bacteria</taxon>
        <taxon>Candidatus Nealsoniibacteriota</taxon>
    </lineage>
</organism>
<dbReference type="GO" id="GO:0005886">
    <property type="term" value="C:plasma membrane"/>
    <property type="evidence" value="ECO:0007669"/>
    <property type="project" value="UniProtKB-SubCell"/>
</dbReference>
<dbReference type="Gene3D" id="1.20.1250.20">
    <property type="entry name" value="MFS general substrate transporter like domains"/>
    <property type="match status" value="1"/>
</dbReference>
<comment type="subcellular location">
    <subcellularLocation>
        <location evidence="1">Cell membrane</location>
        <topology evidence="1">Multi-pass membrane protein</topology>
    </subcellularLocation>
</comment>
<dbReference type="AlphaFoldDB" id="A0A1G2E6B9"/>
<evidence type="ECO:0000259" key="8">
    <source>
        <dbReference type="PROSITE" id="PS50850"/>
    </source>
</evidence>
<feature type="transmembrane region" description="Helical" evidence="7">
    <location>
        <begin position="133"/>
        <end position="151"/>
    </location>
</feature>
<evidence type="ECO:0000256" key="6">
    <source>
        <dbReference type="ARBA" id="ARBA00023136"/>
    </source>
</evidence>
<accession>A0A1G2E6B9</accession>
<dbReference type="GO" id="GO:0022857">
    <property type="term" value="F:transmembrane transporter activity"/>
    <property type="evidence" value="ECO:0007669"/>
    <property type="project" value="InterPro"/>
</dbReference>
<feature type="transmembrane region" description="Helical" evidence="7">
    <location>
        <begin position="374"/>
        <end position="397"/>
    </location>
</feature>
<keyword evidence="3" id="KW-1003">Cell membrane</keyword>
<dbReference type="PANTHER" id="PTHR23513:SF11">
    <property type="entry name" value="STAPHYLOFERRIN A TRANSPORTER"/>
    <property type="match status" value="1"/>
</dbReference>
<evidence type="ECO:0000256" key="3">
    <source>
        <dbReference type="ARBA" id="ARBA00022475"/>
    </source>
</evidence>
<feature type="transmembrane region" description="Helical" evidence="7">
    <location>
        <begin position="107"/>
        <end position="127"/>
    </location>
</feature>
<dbReference type="PANTHER" id="PTHR23513">
    <property type="entry name" value="INTEGRAL MEMBRANE EFFLUX PROTEIN-RELATED"/>
    <property type="match status" value="1"/>
</dbReference>
<keyword evidence="6 7" id="KW-0472">Membrane</keyword>
<feature type="transmembrane region" description="Helical" evidence="7">
    <location>
        <begin position="201"/>
        <end position="220"/>
    </location>
</feature>
<gene>
    <name evidence="9" type="ORF">A3D46_02665</name>
</gene>
<evidence type="ECO:0000256" key="4">
    <source>
        <dbReference type="ARBA" id="ARBA00022692"/>
    </source>
</evidence>
<dbReference type="InterPro" id="IPR020846">
    <property type="entry name" value="MFS_dom"/>
</dbReference>
<feature type="transmembrane region" description="Helical" evidence="7">
    <location>
        <begin position="252"/>
        <end position="275"/>
    </location>
</feature>
<feature type="domain" description="Major facilitator superfamily (MFS) profile" evidence="8">
    <location>
        <begin position="41"/>
        <end position="428"/>
    </location>
</feature>
<keyword evidence="5 7" id="KW-1133">Transmembrane helix</keyword>
<feature type="transmembrane region" description="Helical" evidence="7">
    <location>
        <begin position="74"/>
        <end position="95"/>
    </location>
</feature>
<feature type="transmembrane region" description="Helical" evidence="7">
    <location>
        <begin position="339"/>
        <end position="362"/>
    </location>
</feature>
<evidence type="ECO:0000256" key="5">
    <source>
        <dbReference type="ARBA" id="ARBA00022989"/>
    </source>
</evidence>